<keyword evidence="3 5" id="KW-0500">Molybdenum</keyword>
<dbReference type="SUPFAM" id="SSF50331">
    <property type="entry name" value="MOP-like"/>
    <property type="match status" value="2"/>
</dbReference>
<dbReference type="GO" id="GO:0003700">
    <property type="term" value="F:DNA-binding transcription factor activity"/>
    <property type="evidence" value="ECO:0007669"/>
    <property type="project" value="InterPro"/>
</dbReference>
<comment type="similarity">
    <text evidence="1 5">Belongs to the ModE family.</text>
</comment>
<dbReference type="Proteomes" id="UP000539642">
    <property type="component" value="Unassembled WGS sequence"/>
</dbReference>
<evidence type="ECO:0000313" key="8">
    <source>
        <dbReference type="Proteomes" id="UP000539642"/>
    </source>
</evidence>
<dbReference type="PIRSF" id="PIRSF005763">
    <property type="entry name" value="Txn_reg_ModE"/>
    <property type="match status" value="1"/>
</dbReference>
<dbReference type="InterPro" id="IPR036388">
    <property type="entry name" value="WH-like_DNA-bd_sf"/>
</dbReference>
<dbReference type="InterPro" id="IPR036390">
    <property type="entry name" value="WH_DNA-bd_sf"/>
</dbReference>
<evidence type="ECO:0000256" key="2">
    <source>
        <dbReference type="ARBA" id="ARBA00022448"/>
    </source>
</evidence>
<dbReference type="InterPro" id="IPR000847">
    <property type="entry name" value="LysR_HTH_N"/>
</dbReference>
<dbReference type="InterPro" id="IPR051815">
    <property type="entry name" value="Molybdate_resp_trans_reg"/>
</dbReference>
<sequence>MPISTTLRHMLGWVGENDTSIRLLESIDACGSINRAARHVGLSYKAAWEKIETLNNLSTTPLVIRQVGGSGGGGTVLTEEGRGLLRKVAILRREFAAFVGFLGERPDEALNALKMLRRFEMKVSARNVWAGTVAAIEQGAVNSVITVALKGGDTVVAVITDNSVHRLGLAPGMEVLAMVKAPSVLLGRDVRREQLSARNVLPGKVARIVPGVVNDEVIIDLPGGNTVTAINTCESVRRLGLQPGVEVAAIFKASSVLLAVV</sequence>
<evidence type="ECO:0000256" key="1">
    <source>
        <dbReference type="ARBA" id="ARBA00008110"/>
    </source>
</evidence>
<keyword evidence="8" id="KW-1185">Reference proteome</keyword>
<reference evidence="7 8" key="1">
    <citation type="submission" date="2020-08" db="EMBL/GenBank/DDBJ databases">
        <title>Genomic Encyclopedia of Type Strains, Phase IV (KMG-IV): sequencing the most valuable type-strain genomes for metagenomic binning, comparative biology and taxonomic classification.</title>
        <authorList>
            <person name="Goeker M."/>
        </authorList>
    </citation>
    <scope>NUCLEOTIDE SEQUENCE [LARGE SCALE GENOMIC DNA]</scope>
    <source>
        <strain evidence="7 8">DSM 28570</strain>
    </source>
</reference>
<dbReference type="EMBL" id="JACHEO010000023">
    <property type="protein sequence ID" value="MBB5349316.1"/>
    <property type="molecule type" value="Genomic_DNA"/>
</dbReference>
<feature type="domain" description="Mop" evidence="6">
    <location>
        <begin position="194"/>
        <end position="260"/>
    </location>
</feature>
<dbReference type="Pfam" id="PF00126">
    <property type="entry name" value="HTH_1"/>
    <property type="match status" value="1"/>
</dbReference>
<keyword evidence="2 5" id="KW-0813">Transport</keyword>
<evidence type="ECO:0000313" key="7">
    <source>
        <dbReference type="EMBL" id="MBB5349316.1"/>
    </source>
</evidence>
<name>A0A840UWW3_9BACT</name>
<dbReference type="NCBIfam" id="TIGR00638">
    <property type="entry name" value="Mop"/>
    <property type="match status" value="2"/>
</dbReference>
<evidence type="ECO:0000259" key="6">
    <source>
        <dbReference type="PROSITE" id="PS51866"/>
    </source>
</evidence>
<dbReference type="PANTHER" id="PTHR30432">
    <property type="entry name" value="TRANSCRIPTIONAL REGULATOR MODE"/>
    <property type="match status" value="1"/>
</dbReference>
<feature type="domain" description="Mop" evidence="6">
    <location>
        <begin position="122"/>
        <end position="188"/>
    </location>
</feature>
<dbReference type="InterPro" id="IPR004606">
    <property type="entry name" value="Mop_domain"/>
</dbReference>
<dbReference type="RefSeq" id="WP_337833463.1">
    <property type="nucleotide sequence ID" value="NZ_JACHEO010000023.1"/>
</dbReference>
<dbReference type="SUPFAM" id="SSF46785">
    <property type="entry name" value="Winged helix' DNA-binding domain"/>
    <property type="match status" value="1"/>
</dbReference>
<dbReference type="GO" id="GO:0030151">
    <property type="term" value="F:molybdenum ion binding"/>
    <property type="evidence" value="ECO:0007669"/>
    <property type="project" value="UniProtKB-UniRule"/>
</dbReference>
<dbReference type="Gene3D" id="2.40.50.100">
    <property type="match status" value="2"/>
</dbReference>
<dbReference type="GO" id="GO:0015689">
    <property type="term" value="P:molybdate ion transport"/>
    <property type="evidence" value="ECO:0007669"/>
    <property type="project" value="UniProtKB-UniRule"/>
</dbReference>
<dbReference type="PANTHER" id="PTHR30432:SF1">
    <property type="entry name" value="DNA-BINDING TRANSCRIPTIONAL DUAL REGULATOR MODE"/>
    <property type="match status" value="1"/>
</dbReference>
<dbReference type="InterPro" id="IPR005116">
    <property type="entry name" value="Transp-assoc_OB_typ1"/>
</dbReference>
<comment type="caution">
    <text evidence="7">The sequence shown here is derived from an EMBL/GenBank/DDBJ whole genome shotgun (WGS) entry which is preliminary data.</text>
</comment>
<evidence type="ECO:0000256" key="3">
    <source>
        <dbReference type="ARBA" id="ARBA00022505"/>
    </source>
</evidence>
<evidence type="ECO:0000256" key="5">
    <source>
        <dbReference type="PIRNR" id="PIRNR005763"/>
    </source>
</evidence>
<proteinExistence type="inferred from homology"/>
<organism evidence="7 8">
    <name type="scientific">Desulfoprunum benzoelyticum</name>
    <dbReference type="NCBI Taxonomy" id="1506996"/>
    <lineage>
        <taxon>Bacteria</taxon>
        <taxon>Pseudomonadati</taxon>
        <taxon>Thermodesulfobacteriota</taxon>
        <taxon>Desulfobulbia</taxon>
        <taxon>Desulfobulbales</taxon>
        <taxon>Desulfobulbaceae</taxon>
        <taxon>Desulfoprunum</taxon>
    </lineage>
</organism>
<dbReference type="InterPro" id="IPR016462">
    <property type="entry name" value="ModE"/>
</dbReference>
<gene>
    <name evidence="7" type="ORF">HNQ81_003068</name>
</gene>
<dbReference type="Gene3D" id="1.10.10.10">
    <property type="entry name" value="Winged helix-like DNA-binding domain superfamily/Winged helix DNA-binding domain"/>
    <property type="match status" value="1"/>
</dbReference>
<keyword evidence="4" id="KW-0677">Repeat</keyword>
<dbReference type="AlphaFoldDB" id="A0A840UWW3"/>
<dbReference type="PROSITE" id="PS51866">
    <property type="entry name" value="MOP"/>
    <property type="match status" value="2"/>
</dbReference>
<evidence type="ECO:0000256" key="4">
    <source>
        <dbReference type="ARBA" id="ARBA00022737"/>
    </source>
</evidence>
<dbReference type="InterPro" id="IPR008995">
    <property type="entry name" value="Mo/tungstate-bd_C_term_dom"/>
</dbReference>
<protein>
    <submittedName>
        <fullName evidence="7">Molybdate transport system regulatory protein</fullName>
    </submittedName>
</protein>
<accession>A0A840UWW3</accession>
<dbReference type="Pfam" id="PF03459">
    <property type="entry name" value="TOBE"/>
    <property type="match status" value="2"/>
</dbReference>